<dbReference type="AlphaFoldDB" id="A0A1I4R5E2"/>
<dbReference type="InterPro" id="IPR000100">
    <property type="entry name" value="RNase_P"/>
</dbReference>
<dbReference type="GO" id="GO:0001682">
    <property type="term" value="P:tRNA 5'-leader removal"/>
    <property type="evidence" value="ECO:0007669"/>
    <property type="project" value="UniProtKB-UniRule"/>
</dbReference>
<evidence type="ECO:0000256" key="6">
    <source>
        <dbReference type="HAMAP-Rule" id="MF_00227"/>
    </source>
</evidence>
<keyword evidence="2 6" id="KW-0540">Nuclease</keyword>
<dbReference type="SUPFAM" id="SSF54211">
    <property type="entry name" value="Ribosomal protein S5 domain 2-like"/>
    <property type="match status" value="1"/>
</dbReference>
<dbReference type="Pfam" id="PF00825">
    <property type="entry name" value="Ribonuclease_P"/>
    <property type="match status" value="1"/>
</dbReference>
<dbReference type="InterPro" id="IPR020568">
    <property type="entry name" value="Ribosomal_Su5_D2-typ_SF"/>
</dbReference>
<dbReference type="Proteomes" id="UP000199561">
    <property type="component" value="Unassembled WGS sequence"/>
</dbReference>
<dbReference type="HAMAP" id="MF_00227">
    <property type="entry name" value="RNase_P"/>
    <property type="match status" value="1"/>
</dbReference>
<accession>A0A1I4R5E2</accession>
<evidence type="ECO:0000256" key="4">
    <source>
        <dbReference type="ARBA" id="ARBA00022801"/>
    </source>
</evidence>
<comment type="catalytic activity">
    <reaction evidence="6">
        <text>Endonucleolytic cleavage of RNA, removing 5'-extranucleotides from tRNA precursor.</text>
        <dbReference type="EC" id="3.1.26.5"/>
    </reaction>
</comment>
<dbReference type="GO" id="GO:0000049">
    <property type="term" value="F:tRNA binding"/>
    <property type="evidence" value="ECO:0007669"/>
    <property type="project" value="UniProtKB-UniRule"/>
</dbReference>
<name>A0A1I4R5E2_9PROT</name>
<dbReference type="GO" id="GO:0042781">
    <property type="term" value="F:3'-tRNA processing endoribonuclease activity"/>
    <property type="evidence" value="ECO:0007669"/>
    <property type="project" value="TreeGrafter"/>
</dbReference>
<dbReference type="PANTHER" id="PTHR33992:SF1">
    <property type="entry name" value="RIBONUCLEASE P PROTEIN COMPONENT"/>
    <property type="match status" value="1"/>
</dbReference>
<dbReference type="Gene3D" id="3.30.230.10">
    <property type="match status" value="1"/>
</dbReference>
<evidence type="ECO:0000313" key="9">
    <source>
        <dbReference type="Proteomes" id="UP000199561"/>
    </source>
</evidence>
<dbReference type="STRING" id="52442.SAMN05421880_11778"/>
<evidence type="ECO:0000256" key="3">
    <source>
        <dbReference type="ARBA" id="ARBA00022759"/>
    </source>
</evidence>
<dbReference type="GO" id="GO:0030677">
    <property type="term" value="C:ribonuclease P complex"/>
    <property type="evidence" value="ECO:0007669"/>
    <property type="project" value="TreeGrafter"/>
</dbReference>
<evidence type="ECO:0000313" key="8">
    <source>
        <dbReference type="EMBL" id="SFM47481.1"/>
    </source>
</evidence>
<dbReference type="RefSeq" id="WP_090669589.1">
    <property type="nucleotide sequence ID" value="NZ_FOUF01000017.1"/>
</dbReference>
<keyword evidence="1 6" id="KW-0819">tRNA processing</keyword>
<dbReference type="EC" id="3.1.26.5" evidence="6 7"/>
<dbReference type="InterPro" id="IPR014721">
    <property type="entry name" value="Ribsml_uS5_D2-typ_fold_subgr"/>
</dbReference>
<keyword evidence="3 6" id="KW-0255">Endonuclease</keyword>
<reference evidence="8 9" key="1">
    <citation type="submission" date="2016-10" db="EMBL/GenBank/DDBJ databases">
        <authorList>
            <person name="de Groot N.N."/>
        </authorList>
    </citation>
    <scope>NUCLEOTIDE SEQUENCE [LARGE SCALE GENOMIC DNA]</scope>
    <source>
        <strain evidence="8 9">Nm146</strain>
    </source>
</reference>
<organism evidence="8 9">
    <name type="scientific">Nitrosomonas nitrosa</name>
    <dbReference type="NCBI Taxonomy" id="52442"/>
    <lineage>
        <taxon>Bacteria</taxon>
        <taxon>Pseudomonadati</taxon>
        <taxon>Pseudomonadota</taxon>
        <taxon>Betaproteobacteria</taxon>
        <taxon>Nitrosomonadales</taxon>
        <taxon>Nitrosomonadaceae</taxon>
        <taxon>Nitrosomonas</taxon>
    </lineage>
</organism>
<keyword evidence="4 6" id="KW-0378">Hydrolase</keyword>
<comment type="function">
    <text evidence="6">RNaseP catalyzes the removal of the 5'-leader sequence from pre-tRNA to produce the mature 5'-terminus. It can also cleave other RNA substrates such as 4.5S RNA. The protein component plays an auxiliary but essential role in vivo by binding to the 5'-leader sequence and broadening the substrate specificity of the ribozyme.</text>
</comment>
<evidence type="ECO:0000256" key="2">
    <source>
        <dbReference type="ARBA" id="ARBA00022722"/>
    </source>
</evidence>
<comment type="similarity">
    <text evidence="6">Belongs to the RnpA family.</text>
</comment>
<keyword evidence="9" id="KW-1185">Reference proteome</keyword>
<dbReference type="GO" id="GO:0004526">
    <property type="term" value="F:ribonuclease P activity"/>
    <property type="evidence" value="ECO:0007669"/>
    <property type="project" value="UniProtKB-UniRule"/>
</dbReference>
<protein>
    <recommendedName>
        <fullName evidence="6 7">Ribonuclease P protein component</fullName>
        <shortName evidence="6">RNase P protein</shortName>
        <shortName evidence="6">RNaseP protein</shortName>
        <ecNumber evidence="6 7">3.1.26.5</ecNumber>
    </recommendedName>
    <alternativeName>
        <fullName evidence="6">Protein C5</fullName>
    </alternativeName>
</protein>
<evidence type="ECO:0000256" key="5">
    <source>
        <dbReference type="ARBA" id="ARBA00022884"/>
    </source>
</evidence>
<evidence type="ECO:0000256" key="7">
    <source>
        <dbReference type="NCBIfam" id="TIGR00188"/>
    </source>
</evidence>
<dbReference type="NCBIfam" id="TIGR00188">
    <property type="entry name" value="rnpA"/>
    <property type="match status" value="1"/>
</dbReference>
<dbReference type="EMBL" id="FOUF01000017">
    <property type="protein sequence ID" value="SFM47481.1"/>
    <property type="molecule type" value="Genomic_DNA"/>
</dbReference>
<proteinExistence type="inferred from homology"/>
<gene>
    <name evidence="6" type="primary">rnpA</name>
    <name evidence="8" type="ORF">SAMN05421880_11778</name>
</gene>
<evidence type="ECO:0000256" key="1">
    <source>
        <dbReference type="ARBA" id="ARBA00022694"/>
    </source>
</evidence>
<comment type="subunit">
    <text evidence="6">Consists of a catalytic RNA component (M1 or rnpB) and a protein subunit.</text>
</comment>
<keyword evidence="5 6" id="KW-0694">RNA-binding</keyword>
<sequence length="123" mass="14888">MRNYSLPKARRLHKAAEFRSVIRFRRSVSGQFLQFFIKPSHLDYPRLGLIVAKKLERQAVKRNRLKRVLREIFRIHQLELDKVDCVFRLQRSTAQADIARFRQEAEMLIFRMKRHVTIDHKTD</sequence>
<dbReference type="PANTHER" id="PTHR33992">
    <property type="entry name" value="RIBONUCLEASE P PROTEIN COMPONENT"/>
    <property type="match status" value="1"/>
</dbReference>